<reference evidence="1 3" key="1">
    <citation type="submission" date="2015-11" db="EMBL/GenBank/DDBJ databases">
        <title>Identification of large and diverse effector repertoires of 38 Legionella species.</title>
        <authorList>
            <person name="Burstein D."/>
            <person name="Amaro F."/>
            <person name="Zusman T."/>
            <person name="Lifshitz Z."/>
            <person name="Cohen O."/>
            <person name="Gilbert J.A."/>
            <person name="Pupko T."/>
            <person name="Shuman H.A."/>
            <person name="Segal G."/>
        </authorList>
    </citation>
    <scope>NUCLEOTIDE SEQUENCE [LARGE SCALE GENOMIC DNA]</scope>
    <source>
        <strain evidence="1 3">1762-AUS-E</strain>
    </source>
</reference>
<dbReference type="KEGG" id="ladl:NCTC12735_00538"/>
<dbReference type="OrthoDB" id="9810066at2"/>
<dbReference type="InterPro" id="IPR007815">
    <property type="entry name" value="Emycin_Estase"/>
</dbReference>
<dbReference type="InterPro" id="IPR014622">
    <property type="entry name" value="UCP036794_erythomycin"/>
</dbReference>
<dbReference type="PANTHER" id="PTHR31299">
    <property type="entry name" value="ESTERASE, PUTATIVE (AFU_ORTHOLOGUE AFUA_1G05850)-RELATED"/>
    <property type="match status" value="1"/>
</dbReference>
<dbReference type="GO" id="GO:0046677">
    <property type="term" value="P:response to antibiotic"/>
    <property type="evidence" value="ECO:0007669"/>
    <property type="project" value="InterPro"/>
</dbReference>
<dbReference type="STRING" id="45056.Lade_0979"/>
<dbReference type="EMBL" id="LNKA01000001">
    <property type="protein sequence ID" value="KTC66321.1"/>
    <property type="molecule type" value="Genomic_DNA"/>
</dbReference>
<evidence type="ECO:0000313" key="4">
    <source>
        <dbReference type="Proteomes" id="UP000281170"/>
    </source>
</evidence>
<dbReference type="AlphaFoldDB" id="A0A0W0R5E2"/>
<dbReference type="EMBL" id="LR134418">
    <property type="protein sequence ID" value="VEH84918.1"/>
    <property type="molecule type" value="Genomic_DNA"/>
</dbReference>
<dbReference type="CDD" id="cd14728">
    <property type="entry name" value="Ere-like"/>
    <property type="match status" value="1"/>
</dbReference>
<protein>
    <submittedName>
        <fullName evidence="1">Erythromycin esterase</fullName>
    </submittedName>
</protein>
<dbReference type="Gene3D" id="1.20.1440.30">
    <property type="entry name" value="Biosynthetic Protein domain"/>
    <property type="match status" value="1"/>
</dbReference>
<evidence type="ECO:0000313" key="1">
    <source>
        <dbReference type="EMBL" id="KTC66321.1"/>
    </source>
</evidence>
<gene>
    <name evidence="1" type="ORF">Lade_0979</name>
    <name evidence="2" type="ORF">NCTC12735_00538</name>
</gene>
<name>A0A0W0R5E2_9GAMM</name>
<dbReference type="Gene3D" id="3.30.1870.10">
    <property type="entry name" value="EreA-like, domain 2"/>
    <property type="match status" value="1"/>
</dbReference>
<dbReference type="PIRSF" id="PIRSF036794">
    <property type="entry name" value="UCP_erythr_ester"/>
    <property type="match status" value="1"/>
</dbReference>
<sequence length="437" mass="50418">MEPQITQKLIQIINEEIIPLAPVSCAYKSIIRQIGDCSIVLIGEATHGTEEFYQIRMEISEILIKKHGFMAIAIEGDWPDAYQVHRYLQGNSPINNATEVLNVFKRFPSWMWRNLSMVAFLQKLRTFNDSLPPQEKIGFYGLDLYSLNTSMEAVIEFLRKKDPVAAQRAINRYSCFDHVKVDPQLYGYLSALKPKKSCLDEVVTQLLEMQHHAFKYIKADGLRAEDEYFFATQNARLVKNAENYYRNLLEDHITTWNIRDTHMAETVNVIADHLQKRRNQPAKLIVWAHNSHVGDARATEMGQKGEVNLGQLLRETHDKNVYTLGFSTYQGTVTAANNWGEPPQQKRILPGSPGSYELLFHNACHQNFVLHLNQNAKLEKFLNVPHLQRAIGVIYRPETERFSHYFLTHLPLQFDSLIHIDTTNFLKPVDTKTQTHL</sequence>
<dbReference type="SUPFAM" id="SSF159501">
    <property type="entry name" value="EreA/ChaN-like"/>
    <property type="match status" value="1"/>
</dbReference>
<keyword evidence="2" id="KW-0614">Plasmid</keyword>
<geneLocation type="plasmid" evidence="2 4">
    <name>9</name>
</geneLocation>
<evidence type="ECO:0000313" key="3">
    <source>
        <dbReference type="Proteomes" id="UP000054859"/>
    </source>
</evidence>
<keyword evidence="3" id="KW-1185">Reference proteome</keyword>
<dbReference type="RefSeq" id="WP_058462008.1">
    <property type="nucleotide sequence ID" value="NZ_CAAAHS010000002.1"/>
</dbReference>
<accession>A0A0W0R5E2</accession>
<evidence type="ECO:0000313" key="2">
    <source>
        <dbReference type="EMBL" id="VEH84918.1"/>
    </source>
</evidence>
<dbReference type="PANTHER" id="PTHR31299:SF0">
    <property type="entry name" value="ESTERASE, PUTATIVE (AFU_ORTHOLOGUE AFUA_1G05850)-RELATED"/>
    <property type="match status" value="1"/>
</dbReference>
<reference evidence="2 4" key="2">
    <citation type="submission" date="2018-12" db="EMBL/GenBank/DDBJ databases">
        <authorList>
            <consortium name="Pathogen Informatics"/>
        </authorList>
    </citation>
    <scope>NUCLEOTIDE SEQUENCE [LARGE SCALE GENOMIC DNA]</scope>
    <source>
        <strain evidence="2 4">NCTC12735</strain>
        <plasmid evidence="4">9</plasmid>
    </source>
</reference>
<proteinExistence type="predicted"/>
<dbReference type="PATRIC" id="fig|45056.6.peg.1015"/>
<dbReference type="InterPro" id="IPR052036">
    <property type="entry name" value="Hydrolase/PRTase-associated"/>
</dbReference>
<dbReference type="Proteomes" id="UP000281170">
    <property type="component" value="Plasmid 9"/>
</dbReference>
<dbReference type="Pfam" id="PF05139">
    <property type="entry name" value="Erythro_esteras"/>
    <property type="match status" value="1"/>
</dbReference>
<organism evidence="1 3">
    <name type="scientific">Legionella adelaidensis</name>
    <dbReference type="NCBI Taxonomy" id="45056"/>
    <lineage>
        <taxon>Bacteria</taxon>
        <taxon>Pseudomonadati</taxon>
        <taxon>Pseudomonadota</taxon>
        <taxon>Gammaproteobacteria</taxon>
        <taxon>Legionellales</taxon>
        <taxon>Legionellaceae</taxon>
        <taxon>Legionella</taxon>
    </lineage>
</organism>
<dbReference type="Proteomes" id="UP000054859">
    <property type="component" value="Unassembled WGS sequence"/>
</dbReference>
<dbReference type="Gene3D" id="3.40.1660.10">
    <property type="entry name" value="EreA-like (biosynthetic domain)"/>
    <property type="match status" value="1"/>
</dbReference>